<evidence type="ECO:0000313" key="8">
    <source>
        <dbReference type="Proteomes" id="UP000218238"/>
    </source>
</evidence>
<dbReference type="PANTHER" id="PTHR43563:SF1">
    <property type="entry name" value="AMINE OXIDASE [FLAVIN-CONTAINING] B"/>
    <property type="match status" value="1"/>
</dbReference>
<dbReference type="PRINTS" id="PR00757">
    <property type="entry name" value="AMINEOXDASEF"/>
</dbReference>
<name>A0A2A2TIQ6_9CYAN</name>
<dbReference type="InterPro" id="IPR036188">
    <property type="entry name" value="FAD/NAD-bd_sf"/>
</dbReference>
<evidence type="ECO:0000256" key="5">
    <source>
        <dbReference type="SAM" id="Phobius"/>
    </source>
</evidence>
<dbReference type="SUPFAM" id="SSF51905">
    <property type="entry name" value="FAD/NAD(P)-binding domain"/>
    <property type="match status" value="1"/>
</dbReference>
<keyword evidence="8" id="KW-1185">Reference proteome</keyword>
<evidence type="ECO:0000256" key="3">
    <source>
        <dbReference type="ARBA" id="ARBA00023002"/>
    </source>
</evidence>
<feature type="binding site" evidence="4">
    <location>
        <begin position="97"/>
        <end position="98"/>
    </location>
    <ligand>
        <name>FAD</name>
        <dbReference type="ChEBI" id="CHEBI:57692"/>
    </ligand>
</feature>
<comment type="cofactor">
    <cofactor evidence="1">
        <name>FAD</name>
        <dbReference type="ChEBI" id="CHEBI:57692"/>
    </cofactor>
</comment>
<feature type="domain" description="Amine oxidase" evidence="6">
    <location>
        <begin position="77"/>
        <end position="513"/>
    </location>
</feature>
<keyword evidence="5" id="KW-0472">Membrane</keyword>
<sequence>MARSKLILSLQRASEIAQIHIRSGIPTDELVEILQHKTTRRRFIYGGLGLATIAATTSYSSMALATDSKVLVVGAGIAGLTAAHRLRQAGVPVEIVEARNRVGGRIYTAQNVGGTSLYADLGGEFIDTTHTSMRSLAKELGLQTVDLYAADRGLVGETHYYQGRKIKESEIAQWSIPLIKKIKQDLATIGNQPVTYRSKNPVAMKLDNMSIAEYLERSQINPILNQMLQNGYTALYGRDAAEQSCLSMLLFIGTDAGVNLSSDSDERYQIKGGNDQLPRLLAKSLANFIQTDTELEAINITPNGRYRVSLHSGNGSFEKIYERILLAVPYTTLRAIALNVNLPSVKQKAISELGYGTNSKLVTAYKQRFWVTRYKSTAFISTDLDFNSTWEATRNHQGKFGLITNFTGGKQGLVVGQNSGESQAQTLLLQLEKIFPGISKERQGEAVRAYWTGEQYTQGSYSCYLTGQWTGISGAEKQTVGNLFFAGEHCSQKFQGYMEGGCRTGEVAAVNILRSLGLKNSAVRLETQIKQRSRKVNQQGRFLDEFSNFS</sequence>
<protein>
    <submittedName>
        <fullName evidence="7">Monoamine oxidase</fullName>
    </submittedName>
</protein>
<dbReference type="InterPro" id="IPR001613">
    <property type="entry name" value="Flavin_amine_oxidase"/>
</dbReference>
<organism evidence="7 8">
    <name type="scientific">Brunnivagina elsteri CCALA 953</name>
    <dbReference type="NCBI Taxonomy" id="987040"/>
    <lineage>
        <taxon>Bacteria</taxon>
        <taxon>Bacillati</taxon>
        <taxon>Cyanobacteriota</taxon>
        <taxon>Cyanophyceae</taxon>
        <taxon>Nostocales</taxon>
        <taxon>Calotrichaceae</taxon>
        <taxon>Brunnivagina</taxon>
    </lineage>
</organism>
<keyword evidence="5" id="KW-1133">Transmembrane helix</keyword>
<proteinExistence type="inferred from homology"/>
<dbReference type="Gene3D" id="3.90.660.10">
    <property type="match status" value="1"/>
</dbReference>
<feature type="binding site" evidence="4">
    <location>
        <position position="406"/>
    </location>
    <ligand>
        <name>substrate</name>
    </ligand>
</feature>
<evidence type="ECO:0000256" key="1">
    <source>
        <dbReference type="ARBA" id="ARBA00001974"/>
    </source>
</evidence>
<dbReference type="InterPro" id="IPR050703">
    <property type="entry name" value="Flavin_MAO"/>
</dbReference>
<comment type="caution">
    <text evidence="7">The sequence shown here is derived from an EMBL/GenBank/DDBJ whole genome shotgun (WGS) entry which is preliminary data.</text>
</comment>
<keyword evidence="3" id="KW-0560">Oxidoreductase</keyword>
<dbReference type="GO" id="GO:0016491">
    <property type="term" value="F:oxidoreductase activity"/>
    <property type="evidence" value="ECO:0007669"/>
    <property type="project" value="UniProtKB-KW"/>
</dbReference>
<dbReference type="Gene3D" id="3.50.50.60">
    <property type="entry name" value="FAD/NAD(P)-binding domain"/>
    <property type="match status" value="1"/>
</dbReference>
<evidence type="ECO:0000313" key="7">
    <source>
        <dbReference type="EMBL" id="PAX53972.1"/>
    </source>
</evidence>
<dbReference type="Gene3D" id="1.10.405.10">
    <property type="entry name" value="Guanine Nucleotide Dissociation Inhibitor, domain 1"/>
    <property type="match status" value="1"/>
</dbReference>
<dbReference type="OrthoDB" id="25353at2"/>
<feature type="transmembrane region" description="Helical" evidence="5">
    <location>
        <begin position="43"/>
        <end position="62"/>
    </location>
</feature>
<dbReference type="RefSeq" id="WP_095722103.1">
    <property type="nucleotide sequence ID" value="NZ_NTFS01000125.1"/>
</dbReference>
<evidence type="ECO:0000256" key="2">
    <source>
        <dbReference type="ARBA" id="ARBA00005995"/>
    </source>
</evidence>
<dbReference type="EMBL" id="NTFS01000125">
    <property type="protein sequence ID" value="PAX53972.1"/>
    <property type="molecule type" value="Genomic_DNA"/>
</dbReference>
<dbReference type="Proteomes" id="UP000218238">
    <property type="component" value="Unassembled WGS sequence"/>
</dbReference>
<dbReference type="AlphaFoldDB" id="A0A2A2TIQ6"/>
<reference evidence="7 8" key="1">
    <citation type="submission" date="2017-08" db="EMBL/GenBank/DDBJ databases">
        <title>Draft genome sequence of filamentous cyanobacterium Calothrix elsteri CCALA 953.</title>
        <authorList>
            <person name="Gagunashvili A.N."/>
            <person name="Elster J."/>
            <person name="Andresson O.S."/>
        </authorList>
    </citation>
    <scope>NUCLEOTIDE SEQUENCE [LARGE SCALE GENOMIC DNA]</scope>
    <source>
        <strain evidence="7 8">CCALA 953</strain>
    </source>
</reference>
<evidence type="ECO:0000256" key="4">
    <source>
        <dbReference type="PIRSR" id="PIRSR601613-1"/>
    </source>
</evidence>
<gene>
    <name evidence="7" type="ORF">CK510_12975</name>
</gene>
<dbReference type="PANTHER" id="PTHR43563">
    <property type="entry name" value="AMINE OXIDASE"/>
    <property type="match status" value="1"/>
</dbReference>
<keyword evidence="5" id="KW-0812">Transmembrane</keyword>
<dbReference type="SUPFAM" id="SSF54373">
    <property type="entry name" value="FAD-linked reductases, C-terminal domain"/>
    <property type="match status" value="1"/>
</dbReference>
<evidence type="ECO:0000259" key="6">
    <source>
        <dbReference type="Pfam" id="PF01593"/>
    </source>
</evidence>
<dbReference type="InterPro" id="IPR002937">
    <property type="entry name" value="Amino_oxidase"/>
</dbReference>
<accession>A0A2A2TIQ6</accession>
<comment type="similarity">
    <text evidence="2">Belongs to the flavin monoamine oxidase family.</text>
</comment>
<dbReference type="Pfam" id="PF01593">
    <property type="entry name" value="Amino_oxidase"/>
    <property type="match status" value="1"/>
</dbReference>